<protein>
    <submittedName>
        <fullName evidence="1">Uncharacterized protein</fullName>
    </submittedName>
</protein>
<evidence type="ECO:0000313" key="2">
    <source>
        <dbReference type="Proteomes" id="UP000799423"/>
    </source>
</evidence>
<gene>
    <name evidence="1" type="ORF">T440DRAFT_248257</name>
</gene>
<dbReference type="AlphaFoldDB" id="A0A6A7AS93"/>
<proteinExistence type="predicted"/>
<evidence type="ECO:0000313" key="1">
    <source>
        <dbReference type="EMBL" id="KAF2846121.1"/>
    </source>
</evidence>
<organism evidence="1 2">
    <name type="scientific">Plenodomus tracheiphilus IPT5</name>
    <dbReference type="NCBI Taxonomy" id="1408161"/>
    <lineage>
        <taxon>Eukaryota</taxon>
        <taxon>Fungi</taxon>
        <taxon>Dikarya</taxon>
        <taxon>Ascomycota</taxon>
        <taxon>Pezizomycotina</taxon>
        <taxon>Dothideomycetes</taxon>
        <taxon>Pleosporomycetidae</taxon>
        <taxon>Pleosporales</taxon>
        <taxon>Pleosporineae</taxon>
        <taxon>Leptosphaeriaceae</taxon>
        <taxon>Plenodomus</taxon>
    </lineage>
</organism>
<name>A0A6A7AS93_9PLEO</name>
<dbReference type="EMBL" id="MU006338">
    <property type="protein sequence ID" value="KAF2846121.1"/>
    <property type="molecule type" value="Genomic_DNA"/>
</dbReference>
<keyword evidence="2" id="KW-1185">Reference proteome</keyword>
<reference evidence="1" key="1">
    <citation type="submission" date="2020-01" db="EMBL/GenBank/DDBJ databases">
        <authorList>
            <consortium name="DOE Joint Genome Institute"/>
            <person name="Haridas S."/>
            <person name="Albert R."/>
            <person name="Binder M."/>
            <person name="Bloem J."/>
            <person name="Labutti K."/>
            <person name="Salamov A."/>
            <person name="Andreopoulos B."/>
            <person name="Baker S.E."/>
            <person name="Barry K."/>
            <person name="Bills G."/>
            <person name="Bluhm B.H."/>
            <person name="Cannon C."/>
            <person name="Castanera R."/>
            <person name="Culley D.E."/>
            <person name="Daum C."/>
            <person name="Ezra D."/>
            <person name="Gonzalez J.B."/>
            <person name="Henrissat B."/>
            <person name="Kuo A."/>
            <person name="Liang C."/>
            <person name="Lipzen A."/>
            <person name="Lutzoni F."/>
            <person name="Magnuson J."/>
            <person name="Mondo S."/>
            <person name="Nolan M."/>
            <person name="Ohm R."/>
            <person name="Pangilinan J."/>
            <person name="Park H.-J."/>
            <person name="Ramirez L."/>
            <person name="Alfaro M."/>
            <person name="Sun H."/>
            <person name="Tritt A."/>
            <person name="Yoshinaga Y."/>
            <person name="Zwiers L.-H."/>
            <person name="Turgeon B.G."/>
            <person name="Goodwin S.B."/>
            <person name="Spatafora J.W."/>
            <person name="Crous P.W."/>
            <person name="Grigoriev I.V."/>
        </authorList>
    </citation>
    <scope>NUCLEOTIDE SEQUENCE</scope>
    <source>
        <strain evidence="1">IPT5</strain>
    </source>
</reference>
<dbReference type="Proteomes" id="UP000799423">
    <property type="component" value="Unassembled WGS sequence"/>
</dbReference>
<dbReference type="OrthoDB" id="3800433at2759"/>
<accession>A0A6A7AS93</accession>
<sequence length="267" mass="29217">MQQQGSRSWVLETPRCTAGHDLQPPTWFGPAAAVCRARYLVLGDDSASSMALMCTACRRPRNCSPLLSKVQLGPLFSMLPLPTALLDDCVAPIVKEVPSISNCNDTVPPVSGRRHVVHIVWPARMYATQRPVPSSQYAMHRCVCAGPQTRCEALLYRHGRSALEAGISGSRRDLHGSIPSLQCLHTLSVERGVVILLADQPWRNHTARLIHLAGLTARCGVQCVMASNRRRVTCPGASDASATNRARDRSTLVRFCVESKRERSALC</sequence>